<feature type="compositionally biased region" description="Polar residues" evidence="4">
    <location>
        <begin position="183"/>
        <end position="192"/>
    </location>
</feature>
<dbReference type="PANTHER" id="PTHR22761:SF12">
    <property type="entry name" value="CHARGED MULTIVESICULAR BODY PROTEIN 5"/>
    <property type="match status" value="1"/>
</dbReference>
<dbReference type="AlphaFoldDB" id="A0A0C3QP54"/>
<proteinExistence type="inferred from homology"/>
<dbReference type="HOGENOM" id="CLU_079409_0_0_1"/>
<feature type="region of interest" description="Disordered" evidence="4">
    <location>
        <begin position="149"/>
        <end position="192"/>
    </location>
</feature>
<feature type="non-terminal residue" evidence="5">
    <location>
        <position position="1"/>
    </location>
</feature>
<evidence type="ECO:0000313" key="5">
    <source>
        <dbReference type="EMBL" id="KIO29034.1"/>
    </source>
</evidence>
<accession>A0A0C3QP54</accession>
<reference evidence="5 6" key="1">
    <citation type="submission" date="2014-04" db="EMBL/GenBank/DDBJ databases">
        <authorList>
            <consortium name="DOE Joint Genome Institute"/>
            <person name="Kuo A."/>
            <person name="Girlanda M."/>
            <person name="Perotto S."/>
            <person name="Kohler A."/>
            <person name="Nagy L.G."/>
            <person name="Floudas D."/>
            <person name="Copeland A."/>
            <person name="Barry K.W."/>
            <person name="Cichocki N."/>
            <person name="Veneault-Fourrey C."/>
            <person name="LaButti K."/>
            <person name="Lindquist E.A."/>
            <person name="Lipzen A."/>
            <person name="Lundell T."/>
            <person name="Morin E."/>
            <person name="Murat C."/>
            <person name="Sun H."/>
            <person name="Tunlid A."/>
            <person name="Henrissat B."/>
            <person name="Grigoriev I.V."/>
            <person name="Hibbett D.S."/>
            <person name="Martin F."/>
            <person name="Nordberg H.P."/>
            <person name="Cantor M.N."/>
            <person name="Hua S.X."/>
        </authorList>
    </citation>
    <scope>NUCLEOTIDE SEQUENCE [LARGE SCALE GENOMIC DNA]</scope>
    <source>
        <strain evidence="5 6">MUT 4182</strain>
    </source>
</reference>
<organism evidence="5 6">
    <name type="scientific">Tulasnella calospora MUT 4182</name>
    <dbReference type="NCBI Taxonomy" id="1051891"/>
    <lineage>
        <taxon>Eukaryota</taxon>
        <taxon>Fungi</taxon>
        <taxon>Dikarya</taxon>
        <taxon>Basidiomycota</taxon>
        <taxon>Agaricomycotina</taxon>
        <taxon>Agaricomycetes</taxon>
        <taxon>Cantharellales</taxon>
        <taxon>Tulasnellaceae</taxon>
        <taxon>Tulasnella</taxon>
    </lineage>
</organism>
<dbReference type="PANTHER" id="PTHR22761">
    <property type="entry name" value="CHARGED MULTIVESICULAR BODY PROTEIN"/>
    <property type="match status" value="1"/>
</dbReference>
<protein>
    <recommendedName>
        <fullName evidence="7">Charged multivesicular body protein 5</fullName>
    </recommendedName>
</protein>
<evidence type="ECO:0008006" key="7">
    <source>
        <dbReference type="Google" id="ProtNLM"/>
    </source>
</evidence>
<keyword evidence="2 3" id="KW-0175">Coiled coil</keyword>
<dbReference type="GO" id="GO:0006900">
    <property type="term" value="P:vesicle budding from membrane"/>
    <property type="evidence" value="ECO:0007669"/>
    <property type="project" value="TreeGrafter"/>
</dbReference>
<dbReference type="GO" id="GO:0032511">
    <property type="term" value="P:late endosome to vacuole transport via multivesicular body sorting pathway"/>
    <property type="evidence" value="ECO:0007669"/>
    <property type="project" value="TreeGrafter"/>
</dbReference>
<dbReference type="Gene3D" id="6.10.250.1710">
    <property type="match status" value="1"/>
</dbReference>
<reference evidence="6" key="2">
    <citation type="submission" date="2015-01" db="EMBL/GenBank/DDBJ databases">
        <title>Evolutionary Origins and Diversification of the Mycorrhizal Mutualists.</title>
        <authorList>
            <consortium name="DOE Joint Genome Institute"/>
            <consortium name="Mycorrhizal Genomics Consortium"/>
            <person name="Kohler A."/>
            <person name="Kuo A."/>
            <person name="Nagy L.G."/>
            <person name="Floudas D."/>
            <person name="Copeland A."/>
            <person name="Barry K.W."/>
            <person name="Cichocki N."/>
            <person name="Veneault-Fourrey C."/>
            <person name="LaButti K."/>
            <person name="Lindquist E.A."/>
            <person name="Lipzen A."/>
            <person name="Lundell T."/>
            <person name="Morin E."/>
            <person name="Murat C."/>
            <person name="Riley R."/>
            <person name="Ohm R."/>
            <person name="Sun H."/>
            <person name="Tunlid A."/>
            <person name="Henrissat B."/>
            <person name="Grigoriev I.V."/>
            <person name="Hibbett D.S."/>
            <person name="Martin F."/>
        </authorList>
    </citation>
    <scope>NUCLEOTIDE SEQUENCE [LARGE SCALE GENOMIC DNA]</scope>
    <source>
        <strain evidence="6">MUT 4182</strain>
    </source>
</reference>
<sequence length="192" mass="21752">TDSRVSTIEVKVKKLDAELTKYRDQMAKMRPGPGKEAVQRRALGVLKQKKLYEGQIQQLQQQAFNMESAAMTTENLRNTMATMDAMKQANAEMKRQYGKIDIDKIEQMHYDMEDMIEQANEIQESLGRSYGVPDEIDEDELQAELDALETLEEDETPSYLQDLNATPDFIDEAPISEPKVSPVGTQSEAKST</sequence>
<keyword evidence="6" id="KW-1185">Reference proteome</keyword>
<dbReference type="EMBL" id="KN822987">
    <property type="protein sequence ID" value="KIO29034.1"/>
    <property type="molecule type" value="Genomic_DNA"/>
</dbReference>
<comment type="similarity">
    <text evidence="1">Belongs to the SNF7 family.</text>
</comment>
<name>A0A0C3QP54_9AGAM</name>
<dbReference type="OrthoDB" id="3973241at2759"/>
<dbReference type="InterPro" id="IPR005024">
    <property type="entry name" value="Snf7_fam"/>
</dbReference>
<evidence type="ECO:0000256" key="3">
    <source>
        <dbReference type="SAM" id="Coils"/>
    </source>
</evidence>
<dbReference type="STRING" id="1051891.A0A0C3QP54"/>
<feature type="coiled-coil region" evidence="3">
    <location>
        <begin position="49"/>
        <end position="96"/>
    </location>
</feature>
<evidence type="ECO:0000256" key="2">
    <source>
        <dbReference type="ARBA" id="ARBA00023054"/>
    </source>
</evidence>
<dbReference type="GO" id="GO:0005771">
    <property type="term" value="C:multivesicular body"/>
    <property type="evidence" value="ECO:0007669"/>
    <property type="project" value="TreeGrafter"/>
</dbReference>
<dbReference type="Pfam" id="PF03357">
    <property type="entry name" value="Snf7"/>
    <property type="match status" value="1"/>
</dbReference>
<gene>
    <name evidence="5" type="ORF">M407DRAFT_71075</name>
</gene>
<evidence type="ECO:0000256" key="4">
    <source>
        <dbReference type="SAM" id="MobiDB-lite"/>
    </source>
</evidence>
<evidence type="ECO:0000256" key="1">
    <source>
        <dbReference type="ARBA" id="ARBA00006190"/>
    </source>
</evidence>
<dbReference type="Proteomes" id="UP000054248">
    <property type="component" value="Unassembled WGS sequence"/>
</dbReference>
<evidence type="ECO:0000313" key="6">
    <source>
        <dbReference type="Proteomes" id="UP000054248"/>
    </source>
</evidence>